<feature type="domain" description="VWFA" evidence="8">
    <location>
        <begin position="119"/>
        <end position="313"/>
    </location>
</feature>
<dbReference type="InterPro" id="IPR050113">
    <property type="entry name" value="Ub_conjugating_enzyme"/>
</dbReference>
<dbReference type="EMBL" id="CAJJDN010000045">
    <property type="protein sequence ID" value="CAD8083491.1"/>
    <property type="molecule type" value="Genomic_DNA"/>
</dbReference>
<keyword evidence="3" id="KW-0547">Nucleotide-binding</keyword>
<evidence type="ECO:0000256" key="1">
    <source>
        <dbReference type="ARBA" id="ARBA00012486"/>
    </source>
</evidence>
<dbReference type="Proteomes" id="UP000692954">
    <property type="component" value="Unassembled WGS sequence"/>
</dbReference>
<evidence type="ECO:0000256" key="6">
    <source>
        <dbReference type="PROSITE-ProRule" id="PRU10133"/>
    </source>
</evidence>
<evidence type="ECO:0000256" key="5">
    <source>
        <dbReference type="ARBA" id="ARBA00022840"/>
    </source>
</evidence>
<gene>
    <name evidence="9" type="ORF">PSON_ATCC_30995.1.T0450112</name>
</gene>
<feature type="active site" description="Glycyl thioester intermediate" evidence="6">
    <location>
        <position position="456"/>
    </location>
</feature>
<evidence type="ECO:0000256" key="3">
    <source>
        <dbReference type="ARBA" id="ARBA00022741"/>
    </source>
</evidence>
<dbReference type="CDD" id="cd00198">
    <property type="entry name" value="vWFA"/>
    <property type="match status" value="1"/>
</dbReference>
<evidence type="ECO:0000256" key="4">
    <source>
        <dbReference type="ARBA" id="ARBA00022786"/>
    </source>
</evidence>
<keyword evidence="10" id="KW-1185">Reference proteome</keyword>
<dbReference type="Pfam" id="PF00179">
    <property type="entry name" value="UQ_con"/>
    <property type="match status" value="1"/>
</dbReference>
<protein>
    <recommendedName>
        <fullName evidence="1">E2 ubiquitin-conjugating enzyme</fullName>
        <ecNumber evidence="1">2.3.2.23</ecNumber>
    </recommendedName>
</protein>
<keyword evidence="4" id="KW-0833">Ubl conjugation pathway</keyword>
<dbReference type="Pfam" id="PF00092">
    <property type="entry name" value="VWA"/>
    <property type="match status" value="1"/>
</dbReference>
<evidence type="ECO:0000313" key="10">
    <source>
        <dbReference type="Proteomes" id="UP000692954"/>
    </source>
</evidence>
<dbReference type="AlphaFoldDB" id="A0A8S1MZD9"/>
<evidence type="ECO:0000259" key="8">
    <source>
        <dbReference type="PROSITE" id="PS50234"/>
    </source>
</evidence>
<dbReference type="InterPro" id="IPR002035">
    <property type="entry name" value="VWF_A"/>
</dbReference>
<comment type="caution">
    <text evidence="9">The sequence shown here is derived from an EMBL/GenBank/DDBJ whole genome shotgun (WGS) entry which is preliminary data.</text>
</comment>
<dbReference type="PANTHER" id="PTHR24067">
    <property type="entry name" value="UBIQUITIN-CONJUGATING ENZYME E2"/>
    <property type="match status" value="1"/>
</dbReference>
<accession>A0A8S1MZD9</accession>
<reference evidence="9" key="1">
    <citation type="submission" date="2021-01" db="EMBL/GenBank/DDBJ databases">
        <authorList>
            <consortium name="Genoscope - CEA"/>
            <person name="William W."/>
        </authorList>
    </citation>
    <scope>NUCLEOTIDE SEQUENCE</scope>
</reference>
<dbReference type="PROSITE" id="PS50127">
    <property type="entry name" value="UBC_2"/>
    <property type="match status" value="1"/>
</dbReference>
<dbReference type="EC" id="2.3.2.23" evidence="1"/>
<organism evidence="9 10">
    <name type="scientific">Paramecium sonneborni</name>
    <dbReference type="NCBI Taxonomy" id="65129"/>
    <lineage>
        <taxon>Eukaryota</taxon>
        <taxon>Sar</taxon>
        <taxon>Alveolata</taxon>
        <taxon>Ciliophora</taxon>
        <taxon>Intramacronucleata</taxon>
        <taxon>Oligohymenophorea</taxon>
        <taxon>Peniculida</taxon>
        <taxon>Parameciidae</taxon>
        <taxon>Paramecium</taxon>
    </lineage>
</organism>
<sequence>MDSNKNLALRITFGQIKHKLLVDDNEKQINELKNQICKQLSENGIDLEQNQIDLQDEDGFILNDSEKICNLLKTNDIVQIVQKIEIQNQDQHQYQQEQQVIQELNQQENLDQNNDPIEAIVVLFDTSGSMGATFFQDDQLSRIGAVNAFFSAFADKTLTFEFNHIVKLVCFESFIADKCEFTNDFNKFIKLVDDASPGTGTKCYDAIGYAIDQLKEIKKKYPNIILRIIALTDGEDNESKENPQSLISRIFENQIIIDSFVVSNDCQGLKTLTHASSGRCYCPQTLAEGMSLFEIESILSVNHREQKEYPKQILDLNQLKNKPFDTEGMKVISMDVQKIAVMKKEEILNKISQIQNVTQNTSSTSSSSAKNCAVRILKELEQITSFGDKLNFKCYPTANDIKTWKILLYGPKGTVYEDGLYILSYIFPQDYPFKAPKVQFITKMYHPNVSRGGSICLDILINSWTPLQTTTKVLESILTMLQNPNTDNALDCNIASIYQLEPELFKENALKEKLEVASPSEDNLLKNILGDIEDNSQEYIDTKKELLSWLQYQKNK</sequence>
<dbReference type="OrthoDB" id="10069349at2759"/>
<evidence type="ECO:0000259" key="7">
    <source>
        <dbReference type="PROSITE" id="PS50127"/>
    </source>
</evidence>
<dbReference type="FunFam" id="3.10.110.10:FF:000060">
    <property type="entry name" value="Ubiquitin conjugating enzyme (UbcB)"/>
    <property type="match status" value="1"/>
</dbReference>
<dbReference type="PROSITE" id="PS00183">
    <property type="entry name" value="UBC_1"/>
    <property type="match status" value="1"/>
</dbReference>
<dbReference type="CDD" id="cd00195">
    <property type="entry name" value="UBCc_UEV"/>
    <property type="match status" value="1"/>
</dbReference>
<evidence type="ECO:0000313" key="9">
    <source>
        <dbReference type="EMBL" id="CAD8083491.1"/>
    </source>
</evidence>
<dbReference type="PROSITE" id="PS50234">
    <property type="entry name" value="VWFA"/>
    <property type="match status" value="1"/>
</dbReference>
<dbReference type="GO" id="GO:0005524">
    <property type="term" value="F:ATP binding"/>
    <property type="evidence" value="ECO:0007669"/>
    <property type="project" value="UniProtKB-KW"/>
</dbReference>
<proteinExistence type="predicted"/>
<dbReference type="InterPro" id="IPR000608">
    <property type="entry name" value="UBC"/>
</dbReference>
<name>A0A8S1MZD9_9CILI</name>
<feature type="domain" description="UBC core" evidence="7">
    <location>
        <begin position="371"/>
        <end position="518"/>
    </location>
</feature>
<dbReference type="InterPro" id="IPR023313">
    <property type="entry name" value="UBQ-conjugating_AS"/>
</dbReference>
<dbReference type="GO" id="GO:0061631">
    <property type="term" value="F:ubiquitin conjugating enzyme activity"/>
    <property type="evidence" value="ECO:0007669"/>
    <property type="project" value="UniProtKB-EC"/>
</dbReference>
<dbReference type="FunFam" id="3.40.50.410:FF:000111">
    <property type="entry name" value="Uncharacterized protein"/>
    <property type="match status" value="1"/>
</dbReference>
<keyword evidence="2" id="KW-0808">Transferase</keyword>
<dbReference type="SMART" id="SM00212">
    <property type="entry name" value="UBCc"/>
    <property type="match status" value="1"/>
</dbReference>
<evidence type="ECO:0000256" key="2">
    <source>
        <dbReference type="ARBA" id="ARBA00022679"/>
    </source>
</evidence>
<keyword evidence="5" id="KW-0067">ATP-binding</keyword>